<evidence type="ECO:0000313" key="1">
    <source>
        <dbReference type="EMBL" id="MBI4251082.1"/>
    </source>
</evidence>
<dbReference type="AlphaFoldDB" id="A0A932ZS48"/>
<dbReference type="Pfam" id="PF08819">
    <property type="entry name" value="DUF1802"/>
    <property type="match status" value="1"/>
</dbReference>
<protein>
    <submittedName>
        <fullName evidence="1">DUF1802 family protein</fullName>
    </submittedName>
</protein>
<organism evidence="1 2">
    <name type="scientific">Tectimicrobiota bacterium</name>
    <dbReference type="NCBI Taxonomy" id="2528274"/>
    <lineage>
        <taxon>Bacteria</taxon>
        <taxon>Pseudomonadati</taxon>
        <taxon>Nitrospinota/Tectimicrobiota group</taxon>
        <taxon>Candidatus Tectimicrobiota</taxon>
    </lineage>
</organism>
<comment type="caution">
    <text evidence="1">The sequence shown here is derived from an EMBL/GenBank/DDBJ whole genome shotgun (WGS) entry which is preliminary data.</text>
</comment>
<gene>
    <name evidence="1" type="ORF">HY618_01365</name>
</gene>
<accession>A0A932ZS48</accession>
<dbReference type="Proteomes" id="UP000752292">
    <property type="component" value="Unassembled WGS sequence"/>
</dbReference>
<sequence length="188" mass="20600">MRKAFKEWALICWALASGRQALVLRKGGIREEGGGFAPAQPAFLLYPTWFHQKPESVVPGAREALARLEAEPPRPDELVITHWAELAGAVRVTSLGALLALRGQHIWSDAAAEERFRRWGEDAVHALLLRVHALPGPARLPVREAYAGCRSWVDLQDEVETAGSVPVLDEGAFTRRAEAIRAALAEGN</sequence>
<proteinExistence type="predicted"/>
<dbReference type="InterPro" id="IPR014923">
    <property type="entry name" value="DUF1802"/>
</dbReference>
<dbReference type="EMBL" id="JACQRX010000059">
    <property type="protein sequence ID" value="MBI4251082.1"/>
    <property type="molecule type" value="Genomic_DNA"/>
</dbReference>
<reference evidence="1" key="1">
    <citation type="submission" date="2020-07" db="EMBL/GenBank/DDBJ databases">
        <title>Huge and variable diversity of episymbiotic CPR bacteria and DPANN archaea in groundwater ecosystems.</title>
        <authorList>
            <person name="He C.Y."/>
            <person name="Keren R."/>
            <person name="Whittaker M."/>
            <person name="Farag I.F."/>
            <person name="Doudna J."/>
            <person name="Cate J.H.D."/>
            <person name="Banfield J.F."/>
        </authorList>
    </citation>
    <scope>NUCLEOTIDE SEQUENCE</scope>
    <source>
        <strain evidence="1">NC_groundwater_1370_Ag_S-0.2um_69_93</strain>
    </source>
</reference>
<evidence type="ECO:0000313" key="2">
    <source>
        <dbReference type="Proteomes" id="UP000752292"/>
    </source>
</evidence>
<name>A0A932ZS48_UNCTE</name>